<organism evidence="2 3">
    <name type="scientific">Novosphingobium decolorationis</name>
    <dbReference type="NCBI Taxonomy" id="2698673"/>
    <lineage>
        <taxon>Bacteria</taxon>
        <taxon>Pseudomonadati</taxon>
        <taxon>Pseudomonadota</taxon>
        <taxon>Alphaproteobacteria</taxon>
        <taxon>Sphingomonadales</taxon>
        <taxon>Sphingomonadaceae</taxon>
        <taxon>Novosphingobium</taxon>
    </lineage>
</organism>
<keyword evidence="3" id="KW-1185">Reference proteome</keyword>
<dbReference type="RefSeq" id="WP_213503606.1">
    <property type="nucleotide sequence ID" value="NZ_CP054856.1"/>
</dbReference>
<evidence type="ECO:0000313" key="2">
    <source>
        <dbReference type="EMBL" id="QVM83670.1"/>
    </source>
</evidence>
<feature type="compositionally biased region" description="Low complexity" evidence="1">
    <location>
        <begin position="93"/>
        <end position="111"/>
    </location>
</feature>
<evidence type="ECO:0000313" key="3">
    <source>
        <dbReference type="Proteomes" id="UP000677126"/>
    </source>
</evidence>
<proteinExistence type="predicted"/>
<evidence type="ECO:0000256" key="1">
    <source>
        <dbReference type="SAM" id="MobiDB-lite"/>
    </source>
</evidence>
<reference evidence="2 3" key="1">
    <citation type="journal article" date="2021" name="Int. J. Syst. Evol. Microbiol.">
        <title>Novosphingobium decolorationis sp. nov., an aniline blue-decolourizing bacterium isolated from East Pacific sediment.</title>
        <authorList>
            <person name="Chen X."/>
            <person name="Dong B."/>
            <person name="Chen T."/>
            <person name="Ren N."/>
            <person name="Wang J."/>
            <person name="Xu Y."/>
            <person name="Yang J."/>
            <person name="Zhu S."/>
            <person name="Chen J."/>
        </authorList>
    </citation>
    <scope>NUCLEOTIDE SEQUENCE [LARGE SCALE GENOMIC DNA]</scope>
    <source>
        <strain evidence="2 3">502str22</strain>
    </source>
</reference>
<dbReference type="EMBL" id="CP054856">
    <property type="protein sequence ID" value="QVM83670.1"/>
    <property type="molecule type" value="Genomic_DNA"/>
</dbReference>
<feature type="region of interest" description="Disordered" evidence="1">
    <location>
        <begin position="36"/>
        <end position="149"/>
    </location>
</feature>
<sequence>MRVLTWFLAIAGLAFLGGMLASSDLGRSLQHYGAGEPDTIGQAPGLHEPFADLPDAEPAPYEIDQAPETLPGDARDDERNAAGAHALPDWLFPSSADDSAPAPAAPYAQAPRSERSESRSGAINPTLDDAARRAQETAQAVRDAENALN</sequence>
<accession>A0ABX8E3C9</accession>
<dbReference type="Proteomes" id="UP000677126">
    <property type="component" value="Chromosome"/>
</dbReference>
<protein>
    <submittedName>
        <fullName evidence="2">Uncharacterized protein</fullName>
    </submittedName>
</protein>
<gene>
    <name evidence="2" type="ORF">HT578_08155</name>
</gene>
<name>A0ABX8E3C9_9SPHN</name>